<feature type="compositionally biased region" description="Low complexity" evidence="1">
    <location>
        <begin position="270"/>
        <end position="279"/>
    </location>
</feature>
<feature type="compositionally biased region" description="Basic and acidic residues" evidence="1">
    <location>
        <begin position="280"/>
        <end position="291"/>
    </location>
</feature>
<feature type="compositionally biased region" description="Acidic residues" evidence="1">
    <location>
        <begin position="321"/>
        <end position="331"/>
    </location>
</feature>
<feature type="region of interest" description="Disordered" evidence="1">
    <location>
        <begin position="194"/>
        <end position="379"/>
    </location>
</feature>
<feature type="compositionally biased region" description="Acidic residues" evidence="1">
    <location>
        <begin position="358"/>
        <end position="379"/>
    </location>
</feature>
<name>A0ABQ8I4B1_9ROSI</name>
<feature type="region of interest" description="Disordered" evidence="1">
    <location>
        <begin position="50"/>
        <end position="91"/>
    </location>
</feature>
<sequence>MDFHSLTRKELQAICKKNKIPANITNVAMADALTALETVEGLEEFLNQSQFPENAVPESPAIPRTATRTSVRRKPIKEETETAQPMTRTRRTTRKVIDQDLETPEVQTGRRRTQAISNRRKVEEASVQRGAYSTRRSVRLLEKSMGDLSLKEERGMTETVKMDVLDETEEKDVLSGNMEKTNDSSSGETFIQMLESERELKDDVQEKDVSVLDAEGDSNDRASNESDEMGTVDAPVTEFTCETENPSAKDHKADESGVDCLAGDAHVLVSESPSESENASAKEMESEKVSDELSPNVAAGQNVSDAHVLDSESPSESENASAEEMESENVSDEFSPKVAADQKDIEALLPEEEHFELPFDSDSESWETDSDQSSGFDEDDVEEVLCVEKESFQFDNVRVPHGSEELNVEMEESDSDGLVDVIMTEGEVVISYEDNSAPSDSELRGNIPISASEIDSISEDKAVTYAEDQEIKMELVDVNVMPAEELDLATSLPPLPVTPTSGKQMSPYYGGKILGRTQMSPLGADRIATQFPRPTQSTPKKSSGKKKQTTDQKLTLLPANNKENIDNTSGVKVEPKKDKVKKEKKIELLDGISRRKLIKLIKEAEQAKIHNNKKNNDDEQVAAKSLVGKTRPALQTLPENVNAS</sequence>
<feature type="compositionally biased region" description="Polar residues" evidence="1">
    <location>
        <begin position="532"/>
        <end position="541"/>
    </location>
</feature>
<feature type="compositionally biased region" description="Basic and acidic residues" evidence="1">
    <location>
        <begin position="573"/>
        <end position="582"/>
    </location>
</feature>
<protein>
    <submittedName>
        <fullName evidence="2">Uncharacterized protein</fullName>
    </submittedName>
</protein>
<dbReference type="EMBL" id="JAFEMO010000004">
    <property type="protein sequence ID" value="KAH7571475.1"/>
    <property type="molecule type" value="Genomic_DNA"/>
</dbReference>
<feature type="compositionally biased region" description="Basic and acidic residues" evidence="1">
    <location>
        <begin position="195"/>
        <end position="210"/>
    </location>
</feature>
<dbReference type="PANTHER" id="PTHR33621:SF2">
    <property type="entry name" value="RIBOSOMAL L1 DOMAIN-CONTAINING PROTEIN"/>
    <property type="match status" value="1"/>
</dbReference>
<feature type="region of interest" description="Disordered" evidence="1">
    <location>
        <begin position="490"/>
        <end position="514"/>
    </location>
</feature>
<keyword evidence="3" id="KW-1185">Reference proteome</keyword>
<comment type="caution">
    <text evidence="2">The sequence shown here is derived from an EMBL/GenBank/DDBJ whole genome shotgun (WGS) entry which is preliminary data.</text>
</comment>
<evidence type="ECO:0000256" key="1">
    <source>
        <dbReference type="SAM" id="MobiDB-lite"/>
    </source>
</evidence>
<organism evidence="2 3">
    <name type="scientific">Xanthoceras sorbifolium</name>
    <dbReference type="NCBI Taxonomy" id="99658"/>
    <lineage>
        <taxon>Eukaryota</taxon>
        <taxon>Viridiplantae</taxon>
        <taxon>Streptophyta</taxon>
        <taxon>Embryophyta</taxon>
        <taxon>Tracheophyta</taxon>
        <taxon>Spermatophyta</taxon>
        <taxon>Magnoliopsida</taxon>
        <taxon>eudicotyledons</taxon>
        <taxon>Gunneridae</taxon>
        <taxon>Pentapetalae</taxon>
        <taxon>rosids</taxon>
        <taxon>malvids</taxon>
        <taxon>Sapindales</taxon>
        <taxon>Sapindaceae</taxon>
        <taxon>Xanthoceroideae</taxon>
        <taxon>Xanthoceras</taxon>
    </lineage>
</organism>
<evidence type="ECO:0000313" key="2">
    <source>
        <dbReference type="EMBL" id="KAH7571475.1"/>
    </source>
</evidence>
<feature type="compositionally biased region" description="Low complexity" evidence="1">
    <location>
        <begin position="311"/>
        <end position="320"/>
    </location>
</feature>
<proteinExistence type="predicted"/>
<dbReference type="PANTHER" id="PTHR33621">
    <property type="entry name" value="ASPARTIC/GLUTAMIC ACID-RICH PROTEIN"/>
    <property type="match status" value="1"/>
</dbReference>
<feature type="region of interest" description="Disordered" evidence="1">
    <location>
        <begin position="527"/>
        <end position="582"/>
    </location>
</feature>
<feature type="compositionally biased region" description="Basic and acidic residues" evidence="1">
    <location>
        <begin position="340"/>
        <end position="357"/>
    </location>
</feature>
<dbReference type="Proteomes" id="UP000827721">
    <property type="component" value="Unassembled WGS sequence"/>
</dbReference>
<gene>
    <name evidence="2" type="ORF">JRO89_XS04G0058300</name>
</gene>
<accession>A0ABQ8I4B1</accession>
<reference evidence="2 3" key="1">
    <citation type="submission" date="2021-02" db="EMBL/GenBank/DDBJ databases">
        <title>Plant Genome Project.</title>
        <authorList>
            <person name="Zhang R.-G."/>
        </authorList>
    </citation>
    <scope>NUCLEOTIDE SEQUENCE [LARGE SCALE GENOMIC DNA]</scope>
    <source>
        <tissue evidence="2">Leaves</tissue>
    </source>
</reference>
<feature type="region of interest" description="Disordered" evidence="1">
    <location>
        <begin position="606"/>
        <end position="644"/>
    </location>
</feature>
<evidence type="ECO:0000313" key="3">
    <source>
        <dbReference type="Proteomes" id="UP000827721"/>
    </source>
</evidence>